<evidence type="ECO:0000259" key="2">
    <source>
        <dbReference type="Pfam" id="PF13191"/>
    </source>
</evidence>
<sequence length="1138" mass="128781">MASSSSIQHNDNNSDNNIMRKRLILPILSRREEEQQIRDAWDYIHEGVRVVFLVGKSGTGKTTAVTQALHAAKAGSGARFQSLQASTKFDQKRACAPLKGLRQLVSSLVVAATRTCGRTLRDKLSHEQYKTLQSFMMPMQRQNTQRMLFSSSPSKRRFSAPRRFSAFLKQYTAQELSDSDGDSIASNEDHEDHERTETTEDLDDASIRSRNNEVNKDSRTLLTTTLRATLRAISSVSSVILTLDDLHWSCKTTMEVLQKIVTDPQLKNVLVCATFRTDEPTATEGFYEWADELPMNLTVPAEAHTINFDNLQLTAVQELLAEALNKDDVAGLAETVFNFTHGNLFFIKHFMERLQEDDLLTFDMFRHQWVWDVRDIQRQGSLTDNVVQILAARIHKLSKPVQNVLLLASCSGNQFDVRALEATKSALGVDSAYQRIAQAEEHELVMSINSAEGGTHYKFAHDMIQMAAWGMFPEGTDMAQIHWDIGCLLMQEEELLQCDCILFSTVDHLNMKGPNINAEPDLNHNGDEASLRFQLDNVNIRIQLAHLNYRAGCQASALSAFGPAARYIQAGIASLGDRPFECSYDLAYKLFTMAAKTECVGGNLDASQEAAQQVLDHAKTYEEKLPLVSILFNCYQARSNPPKLLEFALATLQQLGENVEENPSKVKVEWEYRKMRFHAKRLSDEKILKLPPMTDYKKETILQIMYKLIFPLYQMEKQRLCTYLTCRMVSITLKHGLSKSLAPHFFVMAATCIISQNQDIEEGYRLGRLAEKVIAKQGGVDPNYGTVLCYLGHLNKWWKEPVHYSLEKFIECNQLSMKSGNVSNAFQSTVGYAVNYFYSGLPLGPLLQDMELFGKLYLEYNQIMFFLLASPLWQCLLNLTGKSADPSTMETGTVMERRKAFPAHKKCGVQSIHSFQMIISYYRGDLEKATEMSEKLADCKPGIMGASFWYASRLYHVALIAIANCRKSPTRKGRQEAEKQVKHFKKLVKKGAINLLHKLQLLQAELMTVDVNPNKPKEVDAVMAMYDSAIVSATRAGFLQDAALANYLCFQFCDTHKVRIHLRELYLKRSVEHWIDWGGFDVADSILERHGGDYQSTCVSVREMKDSSCLNMSNSLRGRSRFDDALAMQHKELRVSAQ</sequence>
<keyword evidence="3" id="KW-0808">Transferase</keyword>
<dbReference type="InterPro" id="IPR053159">
    <property type="entry name" value="Hybrid_Histidine_Kinase"/>
</dbReference>
<dbReference type="PANTHER" id="PTHR43642">
    <property type="entry name" value="HYBRID SIGNAL TRANSDUCTION HISTIDINE KINASE G"/>
    <property type="match status" value="1"/>
</dbReference>
<protein>
    <submittedName>
        <fullName evidence="3">Protein tyrosine kinase</fullName>
    </submittedName>
</protein>
<gene>
    <name evidence="3" type="ORF">SEMRO_91_G047600.1</name>
</gene>
<dbReference type="Proteomes" id="UP001153069">
    <property type="component" value="Unassembled WGS sequence"/>
</dbReference>
<dbReference type="OrthoDB" id="55440at2759"/>
<accession>A0A9N8DHB8</accession>
<dbReference type="PANTHER" id="PTHR43642:SF1">
    <property type="entry name" value="HYBRID SIGNAL TRANSDUCTION HISTIDINE KINASE G"/>
    <property type="match status" value="1"/>
</dbReference>
<dbReference type="EMBL" id="CAICTM010000090">
    <property type="protein sequence ID" value="CAB9500744.1"/>
    <property type="molecule type" value="Genomic_DNA"/>
</dbReference>
<evidence type="ECO:0000256" key="1">
    <source>
        <dbReference type="SAM" id="MobiDB-lite"/>
    </source>
</evidence>
<keyword evidence="3" id="KW-0418">Kinase</keyword>
<organism evidence="3 4">
    <name type="scientific">Seminavis robusta</name>
    <dbReference type="NCBI Taxonomy" id="568900"/>
    <lineage>
        <taxon>Eukaryota</taxon>
        <taxon>Sar</taxon>
        <taxon>Stramenopiles</taxon>
        <taxon>Ochrophyta</taxon>
        <taxon>Bacillariophyta</taxon>
        <taxon>Bacillariophyceae</taxon>
        <taxon>Bacillariophycidae</taxon>
        <taxon>Naviculales</taxon>
        <taxon>Naviculaceae</taxon>
        <taxon>Seminavis</taxon>
    </lineage>
</organism>
<name>A0A9N8DHB8_9STRA</name>
<proteinExistence type="predicted"/>
<feature type="region of interest" description="Disordered" evidence="1">
    <location>
        <begin position="175"/>
        <end position="211"/>
    </location>
</feature>
<dbReference type="InterPro" id="IPR041664">
    <property type="entry name" value="AAA_16"/>
</dbReference>
<evidence type="ECO:0000313" key="3">
    <source>
        <dbReference type="EMBL" id="CAB9500744.1"/>
    </source>
</evidence>
<dbReference type="Gene3D" id="3.40.50.300">
    <property type="entry name" value="P-loop containing nucleotide triphosphate hydrolases"/>
    <property type="match status" value="1"/>
</dbReference>
<dbReference type="Pfam" id="PF13191">
    <property type="entry name" value="AAA_16"/>
    <property type="match status" value="1"/>
</dbReference>
<feature type="domain" description="Orc1-like AAA ATPase" evidence="2">
    <location>
        <begin position="30"/>
        <end position="271"/>
    </location>
</feature>
<dbReference type="AlphaFoldDB" id="A0A9N8DHB8"/>
<comment type="caution">
    <text evidence="3">The sequence shown here is derived from an EMBL/GenBank/DDBJ whole genome shotgun (WGS) entry which is preliminary data.</text>
</comment>
<dbReference type="SUPFAM" id="SSF52540">
    <property type="entry name" value="P-loop containing nucleoside triphosphate hydrolases"/>
    <property type="match status" value="1"/>
</dbReference>
<reference evidence="3" key="1">
    <citation type="submission" date="2020-06" db="EMBL/GenBank/DDBJ databases">
        <authorList>
            <consortium name="Plant Systems Biology data submission"/>
        </authorList>
    </citation>
    <scope>NUCLEOTIDE SEQUENCE</scope>
    <source>
        <strain evidence="3">D6</strain>
    </source>
</reference>
<dbReference type="GO" id="GO:0016301">
    <property type="term" value="F:kinase activity"/>
    <property type="evidence" value="ECO:0007669"/>
    <property type="project" value="UniProtKB-KW"/>
</dbReference>
<feature type="compositionally biased region" description="Basic and acidic residues" evidence="1">
    <location>
        <begin position="187"/>
        <end position="198"/>
    </location>
</feature>
<keyword evidence="4" id="KW-1185">Reference proteome</keyword>
<evidence type="ECO:0000313" key="4">
    <source>
        <dbReference type="Proteomes" id="UP001153069"/>
    </source>
</evidence>
<dbReference type="InterPro" id="IPR027417">
    <property type="entry name" value="P-loop_NTPase"/>
</dbReference>